<keyword evidence="11" id="KW-1185">Reference proteome</keyword>
<feature type="transmembrane region" description="Helical" evidence="9">
    <location>
        <begin position="337"/>
        <end position="355"/>
    </location>
</feature>
<reference evidence="11" key="1">
    <citation type="journal article" date="2019" name="Int. J. Syst. Evol. Microbiol.">
        <title>The Global Catalogue of Microorganisms (GCM) 10K type strain sequencing project: providing services to taxonomists for standard genome sequencing and annotation.</title>
        <authorList>
            <consortium name="The Broad Institute Genomics Platform"/>
            <consortium name="The Broad Institute Genome Sequencing Center for Infectious Disease"/>
            <person name="Wu L."/>
            <person name="Ma J."/>
        </authorList>
    </citation>
    <scope>NUCLEOTIDE SEQUENCE [LARGE SCALE GENOMIC DNA]</scope>
    <source>
        <strain evidence="11">KCTC 33576</strain>
    </source>
</reference>
<keyword evidence="4" id="KW-1003">Cell membrane</keyword>
<evidence type="ECO:0000256" key="4">
    <source>
        <dbReference type="ARBA" id="ARBA00022475"/>
    </source>
</evidence>
<feature type="transmembrane region" description="Helical" evidence="9">
    <location>
        <begin position="146"/>
        <end position="165"/>
    </location>
</feature>
<feature type="transmembrane region" description="Helical" evidence="9">
    <location>
        <begin position="266"/>
        <end position="286"/>
    </location>
</feature>
<dbReference type="Gene3D" id="1.10.3470.10">
    <property type="entry name" value="ABC transporter involved in vitamin B12 uptake, BtuC"/>
    <property type="match status" value="1"/>
</dbReference>
<dbReference type="InterPro" id="IPR037294">
    <property type="entry name" value="ABC_BtuC-like"/>
</dbReference>
<evidence type="ECO:0000256" key="1">
    <source>
        <dbReference type="ARBA" id="ARBA00004651"/>
    </source>
</evidence>
<keyword evidence="5 9" id="KW-0812">Transmembrane</keyword>
<dbReference type="PANTHER" id="PTHR30472:SF1">
    <property type="entry name" value="FE(3+) DICITRATE TRANSPORT SYSTEM PERMEASE PROTEIN FECC-RELATED"/>
    <property type="match status" value="1"/>
</dbReference>
<feature type="transmembrane region" description="Helical" evidence="9">
    <location>
        <begin position="119"/>
        <end position="140"/>
    </location>
</feature>
<organism evidence="10 11">
    <name type="scientific">Populibacterium corticicola</name>
    <dbReference type="NCBI Taxonomy" id="1812826"/>
    <lineage>
        <taxon>Bacteria</taxon>
        <taxon>Bacillati</taxon>
        <taxon>Actinomycetota</taxon>
        <taxon>Actinomycetes</taxon>
        <taxon>Micrococcales</taxon>
        <taxon>Jonesiaceae</taxon>
        <taxon>Populibacterium</taxon>
    </lineage>
</organism>
<comment type="similarity">
    <text evidence="2">Belongs to the binding-protein-dependent transport system permease family. FecCD subfamily.</text>
</comment>
<gene>
    <name evidence="10" type="ORF">ACFSYH_07675</name>
</gene>
<feature type="region of interest" description="Disordered" evidence="8">
    <location>
        <begin position="1"/>
        <end position="26"/>
    </location>
</feature>
<name>A0ABW5XF23_9MICO</name>
<sequence length="361" mass="36582">MSTPVLNASRRAVEQSGDSPTPPRHHAARAPIRFVAVLALSLIAIAVTATLGLMLGSHQVPAQVVWEAVTNYDAGNNQHLIVIQSRLPRTIVGLIAGGSLALSGAIMQSLTRNPLADPGILGVNAGASAAVVIAIAYLGVSTINGYIWFAFIGAAGASVLVYALGNAQRGAGGPARIALAGSAVTIAISAVTNMVLISNELTFSKFRYWTVGSLQGRDLDVSTTVLPFVLAGAVLALCLAPSLNALSLGEETARSLGSRTRSVRALAAVCVVLTAGAATAAVGPIGFAGLAAPHVVRKLVGPNHTYLLPASMCVGAAFLLLADVLGRIVVAPGEIQTGIAAAALGGPIFILLVRSRSFGAL</sequence>
<feature type="transmembrane region" description="Helical" evidence="9">
    <location>
        <begin position="225"/>
        <end position="246"/>
    </location>
</feature>
<dbReference type="RefSeq" id="WP_377466296.1">
    <property type="nucleotide sequence ID" value="NZ_JBHUOP010000003.1"/>
</dbReference>
<dbReference type="PANTHER" id="PTHR30472">
    <property type="entry name" value="FERRIC ENTEROBACTIN TRANSPORT SYSTEM PERMEASE PROTEIN"/>
    <property type="match status" value="1"/>
</dbReference>
<evidence type="ECO:0000313" key="10">
    <source>
        <dbReference type="EMBL" id="MFD2840452.1"/>
    </source>
</evidence>
<keyword evidence="7 9" id="KW-0472">Membrane</keyword>
<evidence type="ECO:0000256" key="3">
    <source>
        <dbReference type="ARBA" id="ARBA00022448"/>
    </source>
</evidence>
<evidence type="ECO:0000256" key="9">
    <source>
        <dbReference type="SAM" id="Phobius"/>
    </source>
</evidence>
<evidence type="ECO:0000256" key="2">
    <source>
        <dbReference type="ARBA" id="ARBA00007935"/>
    </source>
</evidence>
<evidence type="ECO:0000256" key="7">
    <source>
        <dbReference type="ARBA" id="ARBA00023136"/>
    </source>
</evidence>
<dbReference type="Proteomes" id="UP001597391">
    <property type="component" value="Unassembled WGS sequence"/>
</dbReference>
<dbReference type="CDD" id="cd06550">
    <property type="entry name" value="TM_ABC_iron-siderophores_like"/>
    <property type="match status" value="1"/>
</dbReference>
<dbReference type="EMBL" id="JBHUOP010000003">
    <property type="protein sequence ID" value="MFD2840452.1"/>
    <property type="molecule type" value="Genomic_DNA"/>
</dbReference>
<feature type="transmembrane region" description="Helical" evidence="9">
    <location>
        <begin position="306"/>
        <end position="325"/>
    </location>
</feature>
<proteinExistence type="inferred from homology"/>
<dbReference type="SUPFAM" id="SSF81345">
    <property type="entry name" value="ABC transporter involved in vitamin B12 uptake, BtuC"/>
    <property type="match status" value="1"/>
</dbReference>
<accession>A0ABW5XF23</accession>
<keyword evidence="3" id="KW-0813">Transport</keyword>
<keyword evidence="6 9" id="KW-1133">Transmembrane helix</keyword>
<dbReference type="InterPro" id="IPR000522">
    <property type="entry name" value="ABC_transptr_permease_BtuC"/>
</dbReference>
<comment type="subcellular location">
    <subcellularLocation>
        <location evidence="1">Cell membrane</location>
        <topology evidence="1">Multi-pass membrane protein</topology>
    </subcellularLocation>
</comment>
<evidence type="ECO:0000256" key="8">
    <source>
        <dbReference type="SAM" id="MobiDB-lite"/>
    </source>
</evidence>
<feature type="transmembrane region" description="Helical" evidence="9">
    <location>
        <begin position="177"/>
        <end position="197"/>
    </location>
</feature>
<dbReference type="Pfam" id="PF01032">
    <property type="entry name" value="FecCD"/>
    <property type="match status" value="1"/>
</dbReference>
<evidence type="ECO:0000256" key="6">
    <source>
        <dbReference type="ARBA" id="ARBA00022989"/>
    </source>
</evidence>
<evidence type="ECO:0000313" key="11">
    <source>
        <dbReference type="Proteomes" id="UP001597391"/>
    </source>
</evidence>
<feature type="transmembrane region" description="Helical" evidence="9">
    <location>
        <begin position="87"/>
        <end position="107"/>
    </location>
</feature>
<protein>
    <submittedName>
        <fullName evidence="10">FecCD family ABC transporter permease</fullName>
    </submittedName>
</protein>
<feature type="transmembrane region" description="Helical" evidence="9">
    <location>
        <begin position="34"/>
        <end position="55"/>
    </location>
</feature>
<evidence type="ECO:0000256" key="5">
    <source>
        <dbReference type="ARBA" id="ARBA00022692"/>
    </source>
</evidence>
<comment type="caution">
    <text evidence="10">The sequence shown here is derived from an EMBL/GenBank/DDBJ whole genome shotgun (WGS) entry which is preliminary data.</text>
</comment>